<dbReference type="GO" id="GO:0003677">
    <property type="term" value="F:DNA binding"/>
    <property type="evidence" value="ECO:0007669"/>
    <property type="project" value="InterPro"/>
</dbReference>
<evidence type="ECO:0000313" key="1">
    <source>
        <dbReference type="EMBL" id="OSJ32538.1"/>
    </source>
</evidence>
<dbReference type="Proteomes" id="UP000193335">
    <property type="component" value="Unassembled WGS sequence"/>
</dbReference>
<dbReference type="InterPro" id="IPR010982">
    <property type="entry name" value="Lambda_DNA-bd_dom_sf"/>
</dbReference>
<comment type="caution">
    <text evidence="1">The sequence shown here is derived from an EMBL/GenBank/DDBJ whole genome shotgun (WGS) entry which is preliminary data.</text>
</comment>
<reference evidence="1 2" key="1">
    <citation type="submission" date="2017-03" db="EMBL/GenBank/DDBJ databases">
        <title>Whole genome sequences of fourteen strains of Bradyrhizobium canariense and one strain of Bradyrhizobium japonicum isolated from Lupinus (Papilionoideae: Genisteae) species in Algeria.</title>
        <authorList>
            <person name="Crovadore J."/>
            <person name="Chekireb D."/>
            <person name="Brachmann A."/>
            <person name="Chablais R."/>
            <person name="Cochard B."/>
            <person name="Lefort F."/>
        </authorList>
    </citation>
    <scope>NUCLEOTIDE SEQUENCE [LARGE SCALE GENOMIC DNA]</scope>
    <source>
        <strain evidence="1 2">UBMA197</strain>
    </source>
</reference>
<gene>
    <name evidence="1" type="ORF">BSZ19_18470</name>
</gene>
<name>A0A1Y2JQ24_BRAJP</name>
<proteinExistence type="predicted"/>
<protein>
    <submittedName>
        <fullName evidence="1">Uncharacterized protein</fullName>
    </submittedName>
</protein>
<sequence>MAKLSHRAARVVAAGKLMYGDTRWQSPLARLTGLSPALLQKIADGTREVTDDVYFKIADALLTEAARMHKSVMKVEEMAGRMFAELQE</sequence>
<dbReference type="EMBL" id="NAFL01000248">
    <property type="protein sequence ID" value="OSJ32538.1"/>
    <property type="molecule type" value="Genomic_DNA"/>
</dbReference>
<dbReference type="AlphaFoldDB" id="A0A1Y2JQ24"/>
<evidence type="ECO:0000313" key="2">
    <source>
        <dbReference type="Proteomes" id="UP000193335"/>
    </source>
</evidence>
<organism evidence="1 2">
    <name type="scientific">Bradyrhizobium japonicum</name>
    <dbReference type="NCBI Taxonomy" id="375"/>
    <lineage>
        <taxon>Bacteria</taxon>
        <taxon>Pseudomonadati</taxon>
        <taxon>Pseudomonadota</taxon>
        <taxon>Alphaproteobacteria</taxon>
        <taxon>Hyphomicrobiales</taxon>
        <taxon>Nitrobacteraceae</taxon>
        <taxon>Bradyrhizobium</taxon>
    </lineage>
</organism>
<accession>A0A1Y2JQ24</accession>
<dbReference type="SUPFAM" id="SSF47413">
    <property type="entry name" value="lambda repressor-like DNA-binding domains"/>
    <property type="match status" value="1"/>
</dbReference>
<dbReference type="RefSeq" id="WP_085401152.1">
    <property type="nucleotide sequence ID" value="NZ_NAFL01000248.1"/>
</dbReference>